<dbReference type="KEGG" id="zju:107404284"/>
<dbReference type="Gene3D" id="1.10.8.430">
    <property type="entry name" value="Helical domain of apoptotic protease-activating factors"/>
    <property type="match status" value="1"/>
</dbReference>
<dbReference type="InterPro" id="IPR036388">
    <property type="entry name" value="WH-like_DNA-bd_sf"/>
</dbReference>
<dbReference type="InterPro" id="IPR058922">
    <property type="entry name" value="WHD_DRP"/>
</dbReference>
<dbReference type="Pfam" id="PF23247">
    <property type="entry name" value="LRR_RPS2"/>
    <property type="match status" value="1"/>
</dbReference>
<dbReference type="Gene3D" id="1.10.10.10">
    <property type="entry name" value="Winged helix-like DNA-binding domain superfamily/Winged helix DNA-binding domain"/>
    <property type="match status" value="1"/>
</dbReference>
<name>A0A6P3YT21_ZIZJJ</name>
<dbReference type="InParanoid" id="A0A6P3YT21"/>
<dbReference type="SMR" id="A0A6P3YT21"/>
<feature type="domain" description="Disease resistance protein At4g27190-like leucine-rich repeats" evidence="8">
    <location>
        <begin position="959"/>
        <end position="1069"/>
    </location>
</feature>
<keyword evidence="4" id="KW-0611">Plant defense</keyword>
<keyword evidence="3" id="KW-0547">Nucleotide-binding</keyword>
<gene>
    <name evidence="12" type="primary">LOC107404284</name>
</gene>
<feature type="domain" description="NB-ARC" evidence="6">
    <location>
        <begin position="180"/>
        <end position="346"/>
    </location>
</feature>
<dbReference type="Gene3D" id="1.20.5.4130">
    <property type="match status" value="1"/>
</dbReference>
<reference evidence="12" key="2">
    <citation type="submission" date="2025-08" db="UniProtKB">
        <authorList>
            <consortium name="RefSeq"/>
        </authorList>
    </citation>
    <scope>IDENTIFICATION</scope>
    <source>
        <tissue evidence="12">Seedling</tissue>
    </source>
</reference>
<dbReference type="Pfam" id="PF23559">
    <property type="entry name" value="WHD_DRP"/>
    <property type="match status" value="1"/>
</dbReference>
<dbReference type="InterPro" id="IPR032675">
    <property type="entry name" value="LRR_dom_sf"/>
</dbReference>
<evidence type="ECO:0000256" key="3">
    <source>
        <dbReference type="ARBA" id="ARBA00022741"/>
    </source>
</evidence>
<keyword evidence="5" id="KW-0067">ATP-binding</keyword>
<dbReference type="SUPFAM" id="SSF52047">
    <property type="entry name" value="RNI-like"/>
    <property type="match status" value="1"/>
</dbReference>
<accession>A0A6P3YT21</accession>
<dbReference type="GO" id="GO:0005524">
    <property type="term" value="F:ATP binding"/>
    <property type="evidence" value="ECO:0007669"/>
    <property type="project" value="UniProtKB-KW"/>
</dbReference>
<dbReference type="Pfam" id="PF00931">
    <property type="entry name" value="NB-ARC"/>
    <property type="match status" value="1"/>
</dbReference>
<dbReference type="Gene3D" id="3.80.10.10">
    <property type="entry name" value="Ribonuclease Inhibitor"/>
    <property type="match status" value="3"/>
</dbReference>
<dbReference type="RefSeq" id="XP_015866719.3">
    <property type="nucleotide sequence ID" value="XM_016011233.3"/>
</dbReference>
<dbReference type="SUPFAM" id="SSF52540">
    <property type="entry name" value="P-loop containing nucleoside triphosphate hydrolases"/>
    <property type="match status" value="1"/>
</dbReference>
<dbReference type="SUPFAM" id="SSF52058">
    <property type="entry name" value="L domain-like"/>
    <property type="match status" value="1"/>
</dbReference>
<evidence type="ECO:0000259" key="7">
    <source>
        <dbReference type="Pfam" id="PF18052"/>
    </source>
</evidence>
<dbReference type="InterPro" id="IPR027417">
    <property type="entry name" value="P-loop_NTPase"/>
</dbReference>
<proteinExistence type="predicted"/>
<protein>
    <submittedName>
        <fullName evidence="12">Disease resistance protein RGA3</fullName>
    </submittedName>
</protein>
<dbReference type="Pfam" id="PF25019">
    <property type="entry name" value="LRR_R13L1-DRL21"/>
    <property type="match status" value="1"/>
</dbReference>
<dbReference type="InterPro" id="IPR001611">
    <property type="entry name" value="Leu-rich_rpt"/>
</dbReference>
<dbReference type="PRINTS" id="PR00364">
    <property type="entry name" value="DISEASERSIST"/>
</dbReference>
<reference evidence="11" key="1">
    <citation type="submission" date="2025-05" db="UniProtKB">
        <authorList>
            <consortium name="RefSeq"/>
        </authorList>
    </citation>
    <scope>NUCLEOTIDE SEQUENCE [LARGE SCALE GENOMIC DNA]</scope>
</reference>
<dbReference type="PANTHER" id="PTHR36766">
    <property type="entry name" value="PLANT BROAD-SPECTRUM MILDEW RESISTANCE PROTEIN RPW8"/>
    <property type="match status" value="1"/>
</dbReference>
<sequence>MAEAILFGLVERIIGRLGNSAAVQEIGSIWGVEDQLLQLKNTISTIQDVLLDAEEKQAHNHQVRNWLKRLEDAVYDADNLLDYISTKALQCKVMKPGNNTVAKQVSTFFSTSNQLVFRWRMVHRINNMNKKLDLIATDRIRFGLEDRCVENTTVTRIRDQTHSFVLQEEIVGRDDDKMVILEKLLNSHTEENVSVIPIVGIGGLGKTTLAQLIFNDEKVQQHFELRMWVCVSNVFDVKIIVRKIIESACNKSIANTEMDQLQKDLRKEIDGKRYLLVLDDVWNESRQKWMSLKNLLTNGMKGSRIIITTRSKKVAKITADTMQPYDLGVLDEEKSWSLFKKLAFEQGQERMNSCILETGMKIVKKCGGVPLAIKTIGSMLYFKNPQTEWWSFNEKELSKISQEEEDIMPTLKLSYDHLPSHLKRCFAYCSLFPKGYEIYIQNLIILWTAQGFVKSTNSNECLEDTGLEYFMDLFWRSFFQEAEIDELGSIRKCKMHDLMHDLASSVAGTVCSIIGSDDEFIDKETLHVSFDFPPELPPEIMTSLVQPDKIRTFLSFRSYFDSNPLFFSPSNKPICDATILNFKLLRTLDLHDSGMDKVPDSIGKLIHLRYLDLSKNKHIKTLPDSITRLYNLQTLKLAMCLGLQELPRDTGKLVNLRHLVIAGCKQVTYLPCGLSQLSNLQTLSNFPLSKDKGAAPNELMSLNNLRGSILFENLGYGNDATAKYSAANLKDKPHLQSLFLKWLSGVASESKESVNFEKSLEGLQPHQNLKEMNLSNYGGLKFPIWFASLTNLNIFSLWRCTKCQHLPPLVHFPSLKVLSLEDLPSLECISNTSNRDWSSSTKFLQSLQKLRLVELPNLKGWWKGVVDGAENHILPSFSCLSTLTIRNCPKLTCMPLFPYLEERLKLKNTSWKAFRQTLTNVDENRIPSTASSSISSFSPLSKLKALHISGIDDLQSLSDLHGFTSLKYLTIHCCPKLRTLSIDIQHLVSLKKLLISECPELEYLSYDDHVTMRQVVGKSLPEGMQAITTSLQTLRIWYCDSLMAIPEWIGKLESLKELEIQGCPKLSSLPEGIHNQTSLRRLVIGDW</sequence>
<dbReference type="InterPro" id="IPR057135">
    <property type="entry name" value="At4g27190-like_LRR"/>
</dbReference>
<evidence type="ECO:0000256" key="1">
    <source>
        <dbReference type="ARBA" id="ARBA00022614"/>
    </source>
</evidence>
<organism evidence="11 12">
    <name type="scientific">Ziziphus jujuba</name>
    <name type="common">Chinese jujube</name>
    <name type="synonym">Ziziphus sativa</name>
    <dbReference type="NCBI Taxonomy" id="326968"/>
    <lineage>
        <taxon>Eukaryota</taxon>
        <taxon>Viridiplantae</taxon>
        <taxon>Streptophyta</taxon>
        <taxon>Embryophyta</taxon>
        <taxon>Tracheophyta</taxon>
        <taxon>Spermatophyta</taxon>
        <taxon>Magnoliopsida</taxon>
        <taxon>eudicotyledons</taxon>
        <taxon>Gunneridae</taxon>
        <taxon>Pentapetalae</taxon>
        <taxon>rosids</taxon>
        <taxon>fabids</taxon>
        <taxon>Rosales</taxon>
        <taxon>Rhamnaceae</taxon>
        <taxon>Paliureae</taxon>
        <taxon>Ziziphus</taxon>
    </lineage>
</organism>
<feature type="domain" description="Disease resistance N-terminal" evidence="7">
    <location>
        <begin position="11"/>
        <end position="99"/>
    </location>
</feature>
<dbReference type="InterPro" id="IPR056789">
    <property type="entry name" value="LRR_R13L1-DRL21"/>
</dbReference>
<dbReference type="InterPro" id="IPR042197">
    <property type="entry name" value="Apaf_helical"/>
</dbReference>
<keyword evidence="2" id="KW-0677">Repeat</keyword>
<dbReference type="AlphaFoldDB" id="A0A6P3YT21"/>
<evidence type="ECO:0000259" key="8">
    <source>
        <dbReference type="Pfam" id="PF23247"/>
    </source>
</evidence>
<evidence type="ECO:0000259" key="9">
    <source>
        <dbReference type="Pfam" id="PF23559"/>
    </source>
</evidence>
<dbReference type="GO" id="GO:0043531">
    <property type="term" value="F:ADP binding"/>
    <property type="evidence" value="ECO:0007669"/>
    <property type="project" value="InterPro"/>
</dbReference>
<evidence type="ECO:0000259" key="10">
    <source>
        <dbReference type="Pfam" id="PF25019"/>
    </source>
</evidence>
<dbReference type="Gene3D" id="3.40.50.300">
    <property type="entry name" value="P-loop containing nucleotide triphosphate hydrolases"/>
    <property type="match status" value="1"/>
</dbReference>
<evidence type="ECO:0000313" key="11">
    <source>
        <dbReference type="Proteomes" id="UP001652623"/>
    </source>
</evidence>
<keyword evidence="11" id="KW-1185">Reference proteome</keyword>
<keyword evidence="1" id="KW-0433">Leucine-rich repeat</keyword>
<evidence type="ECO:0000256" key="2">
    <source>
        <dbReference type="ARBA" id="ARBA00022737"/>
    </source>
</evidence>
<evidence type="ECO:0000313" key="12">
    <source>
        <dbReference type="RefSeq" id="XP_015866719.3"/>
    </source>
</evidence>
<dbReference type="Pfam" id="PF13855">
    <property type="entry name" value="LRR_8"/>
    <property type="match status" value="1"/>
</dbReference>
<evidence type="ECO:0000256" key="5">
    <source>
        <dbReference type="ARBA" id="ARBA00022840"/>
    </source>
</evidence>
<dbReference type="Proteomes" id="UP001652623">
    <property type="component" value="Chromosome 1"/>
</dbReference>
<dbReference type="GO" id="GO:0006952">
    <property type="term" value="P:defense response"/>
    <property type="evidence" value="ECO:0007669"/>
    <property type="project" value="UniProtKB-KW"/>
</dbReference>
<dbReference type="GeneID" id="107404284"/>
<dbReference type="InterPro" id="IPR041118">
    <property type="entry name" value="Rx_N"/>
</dbReference>
<feature type="domain" description="Disease resistance protein winged helix" evidence="9">
    <location>
        <begin position="431"/>
        <end position="503"/>
    </location>
</feature>
<dbReference type="InterPro" id="IPR002182">
    <property type="entry name" value="NB-ARC"/>
</dbReference>
<dbReference type="PANTHER" id="PTHR36766:SF38">
    <property type="entry name" value="DISEASE RESISTANCE PROTEIN RGA3"/>
    <property type="match status" value="1"/>
</dbReference>
<evidence type="ECO:0000259" key="6">
    <source>
        <dbReference type="Pfam" id="PF00931"/>
    </source>
</evidence>
<dbReference type="Pfam" id="PF18052">
    <property type="entry name" value="Rx_N"/>
    <property type="match status" value="1"/>
</dbReference>
<evidence type="ECO:0000256" key="4">
    <source>
        <dbReference type="ARBA" id="ARBA00022821"/>
    </source>
</evidence>
<dbReference type="GO" id="GO:0051707">
    <property type="term" value="P:response to other organism"/>
    <property type="evidence" value="ECO:0007669"/>
    <property type="project" value="UniProtKB-ARBA"/>
</dbReference>
<feature type="domain" description="R13L1/DRL21-like LRR repeat region" evidence="10">
    <location>
        <begin position="698"/>
        <end position="822"/>
    </location>
</feature>